<comment type="caution">
    <text evidence="2">The sequence shown here is derived from an EMBL/GenBank/DDBJ whole genome shotgun (WGS) entry which is preliminary data.</text>
</comment>
<proteinExistence type="predicted"/>
<dbReference type="Proteomes" id="UP001396334">
    <property type="component" value="Unassembled WGS sequence"/>
</dbReference>
<sequence length="174" mass="18832">MNCKGLLAPKLRDCGKLLEIKPTWLLIQIKKSKKNKKGALPFEVVPTVERHQPIVVERVPKIVSSSYSAAQIVEEGKINDGNIKVSSRNMGHTGKVEMDGLSKSLKVDMIGHSNALASGSNSGISQTMLTPHREPDDDDLGEDSSDGVMLDDENQLVEGLGAVSKVRSLSNPFL</sequence>
<feature type="compositionally biased region" description="Polar residues" evidence="1">
    <location>
        <begin position="116"/>
        <end position="129"/>
    </location>
</feature>
<evidence type="ECO:0000313" key="2">
    <source>
        <dbReference type="EMBL" id="KAK8990055.1"/>
    </source>
</evidence>
<organism evidence="2 3">
    <name type="scientific">Hibiscus sabdariffa</name>
    <name type="common">roselle</name>
    <dbReference type="NCBI Taxonomy" id="183260"/>
    <lineage>
        <taxon>Eukaryota</taxon>
        <taxon>Viridiplantae</taxon>
        <taxon>Streptophyta</taxon>
        <taxon>Embryophyta</taxon>
        <taxon>Tracheophyta</taxon>
        <taxon>Spermatophyta</taxon>
        <taxon>Magnoliopsida</taxon>
        <taxon>eudicotyledons</taxon>
        <taxon>Gunneridae</taxon>
        <taxon>Pentapetalae</taxon>
        <taxon>rosids</taxon>
        <taxon>malvids</taxon>
        <taxon>Malvales</taxon>
        <taxon>Malvaceae</taxon>
        <taxon>Malvoideae</taxon>
        <taxon>Hibiscus</taxon>
    </lineage>
</organism>
<dbReference type="EMBL" id="JBBPBN010000055">
    <property type="protein sequence ID" value="KAK8990055.1"/>
    <property type="molecule type" value="Genomic_DNA"/>
</dbReference>
<protein>
    <submittedName>
        <fullName evidence="2">Uncharacterized protein</fullName>
    </submittedName>
</protein>
<keyword evidence="3" id="KW-1185">Reference proteome</keyword>
<name>A0ABR2PNR3_9ROSI</name>
<feature type="compositionally biased region" description="Acidic residues" evidence="1">
    <location>
        <begin position="136"/>
        <end position="147"/>
    </location>
</feature>
<gene>
    <name evidence="2" type="ORF">V6N11_008573</name>
</gene>
<evidence type="ECO:0000313" key="3">
    <source>
        <dbReference type="Proteomes" id="UP001396334"/>
    </source>
</evidence>
<evidence type="ECO:0000256" key="1">
    <source>
        <dbReference type="SAM" id="MobiDB-lite"/>
    </source>
</evidence>
<reference evidence="2 3" key="1">
    <citation type="journal article" date="2024" name="G3 (Bethesda)">
        <title>Genome assembly of Hibiscus sabdariffa L. provides insights into metabolisms of medicinal natural products.</title>
        <authorList>
            <person name="Kim T."/>
        </authorList>
    </citation>
    <scope>NUCLEOTIDE SEQUENCE [LARGE SCALE GENOMIC DNA]</scope>
    <source>
        <strain evidence="2">TK-2024</strain>
        <tissue evidence="2">Old leaves</tissue>
    </source>
</reference>
<feature type="region of interest" description="Disordered" evidence="1">
    <location>
        <begin position="116"/>
        <end position="147"/>
    </location>
</feature>
<accession>A0ABR2PNR3</accession>